<dbReference type="Proteomes" id="UP000079169">
    <property type="component" value="Unplaced"/>
</dbReference>
<organism evidence="4 5">
    <name type="scientific">Diaphorina citri</name>
    <name type="common">Asian citrus psyllid</name>
    <dbReference type="NCBI Taxonomy" id="121845"/>
    <lineage>
        <taxon>Eukaryota</taxon>
        <taxon>Metazoa</taxon>
        <taxon>Ecdysozoa</taxon>
        <taxon>Arthropoda</taxon>
        <taxon>Hexapoda</taxon>
        <taxon>Insecta</taxon>
        <taxon>Pterygota</taxon>
        <taxon>Neoptera</taxon>
        <taxon>Paraneoptera</taxon>
        <taxon>Hemiptera</taxon>
        <taxon>Sternorrhyncha</taxon>
        <taxon>Psylloidea</taxon>
        <taxon>Psyllidae</taxon>
        <taxon>Diaphorininae</taxon>
        <taxon>Diaphorina</taxon>
    </lineage>
</organism>
<dbReference type="KEGG" id="dci:103522280"/>
<dbReference type="STRING" id="121845.A0A1S3DQQ8"/>
<name>A0A1S3DQQ8_DIACI</name>
<dbReference type="GO" id="GO:0005737">
    <property type="term" value="C:cytoplasm"/>
    <property type="evidence" value="ECO:0007669"/>
    <property type="project" value="TreeGrafter"/>
</dbReference>
<protein>
    <submittedName>
        <fullName evidence="5">Uncharacterized protein LOC103522280</fullName>
    </submittedName>
</protein>
<dbReference type="PaxDb" id="121845-A0A1S3DQQ8"/>
<dbReference type="AlphaFoldDB" id="A0A1S3DQQ8"/>
<feature type="domain" description="BLOC-2 complex member HPS3 N-terminal" evidence="2">
    <location>
        <begin position="7"/>
        <end position="248"/>
    </location>
</feature>
<evidence type="ECO:0000259" key="3">
    <source>
        <dbReference type="Pfam" id="PF14763"/>
    </source>
</evidence>
<accession>A0A1S3DQQ8</accession>
<evidence type="ECO:0000259" key="2">
    <source>
        <dbReference type="Pfam" id="PF14761"/>
    </source>
</evidence>
<dbReference type="GeneID" id="103522280"/>
<feature type="region of interest" description="Disordered" evidence="1">
    <location>
        <begin position="228"/>
        <end position="251"/>
    </location>
</feature>
<keyword evidence="4" id="KW-1185">Reference proteome</keyword>
<proteinExistence type="predicted"/>
<dbReference type="Pfam" id="PF14763">
    <property type="entry name" value="HPS3_C"/>
    <property type="match status" value="1"/>
</dbReference>
<dbReference type="PANTHER" id="PTHR28633">
    <property type="entry name" value="HERMANSKY-PUDLAK SYNDROME 3 PROTEIN"/>
    <property type="match status" value="1"/>
</dbReference>
<feature type="domain" description="BLOC-2 complex member HPS3 C-terminal" evidence="3">
    <location>
        <begin position="514"/>
        <end position="1017"/>
    </location>
</feature>
<dbReference type="Pfam" id="PF14761">
    <property type="entry name" value="HPS3_N"/>
    <property type="match status" value="1"/>
</dbReference>
<gene>
    <name evidence="5" type="primary">LOC103522280</name>
</gene>
<sequence length="1041" mass="117319">MVRVVFAHHFDGQTIQTCDDTVALTVASKDKLLLALSHCMIEVRDLSEQKNPTYTFSTIDQASFIEHCITGNYIVTLESKVTRQGRETVYTRVYANWDQKVDDENPSGPSMRARIAGRVTPSSSQTGDGCLEMIELPVKFPSTSCIACCQETGNILIACNTSLCLFQLVTKTHDISKVKFLDFELWPITLELSFIPSKIHMVEDIISVMNNRTIQVFRINKSVTKSSDINNLSGRQKNKEQNSHDTNNATKTPSCINLDELIKCATENNIEPPCLPSESLPFMVLLPSISSDVHNSTYRISPFKPSYAVNLPITIKEIPANEPWAERMSTMVEHLMQLEMIAQSEEICTVVLRALYKSQNNACPRDESNHPRFHSCYYSHMVAINCLVSTHQEAFLYHFPVEHSMAGTKIGEGQCITTYSFTSAVINVVLEPFFLHALTHNNLETYTMRTTHHALSDDKKLQNLAENTVSLVGLRPFLNVVNLIYSLYYLIVIAASDSGTWTVYLLKLPSAAALYHDIVALASNHQFTALTLYAHLLAEAHSILETAVSLSTFPGPEHNHELDQELYAESCMLMGDYYIGTSSVKDWTLAYHYYTKAKASPSIIVERLKKLEYKAKEDEVELNTTPGFVHYLTMYLNDWSEHKQHELPHTAMSLLIDLAQNTGVSVQLSSLVLKSPQLSEYFPERTIHIIQKELGQDGELHVENVLALCLLLLQREKLEEATNIIQSAVASKSSRFSDQMVHVLEHHTNLLFDDGDKFLFSELSLLLMLEAPCEISLVLSKLITEKKEVDLQHMVQVFLRLSNPGPPISLVLQLLLEQVLSIPEFQDVESIKILVRSYLSDIQRNSQECVIEGLQNVEKLFKTMRPSFLKELPSTLQLSSKSQLSLMKLECLLCSNWLSKECKEELCQYISTILPDCISLQILCQPDKAVEILSNSHPQVIPVYAKDMFDKNEQWKSLVAYLNNKADEGGELGKVYSNALKEILSHLANCMTVEQLSDILPPGSSGTYQHYLLRCQQIGQADHLRSLIMATGHQLLTTLQL</sequence>
<dbReference type="RefSeq" id="XP_008485608.1">
    <property type="nucleotide sequence ID" value="XM_008487386.3"/>
</dbReference>
<dbReference type="InterPro" id="IPR017216">
    <property type="entry name" value="HPS3"/>
</dbReference>
<evidence type="ECO:0000313" key="5">
    <source>
        <dbReference type="RefSeq" id="XP_008485608.1"/>
    </source>
</evidence>
<evidence type="ECO:0000313" key="4">
    <source>
        <dbReference type="Proteomes" id="UP000079169"/>
    </source>
</evidence>
<dbReference type="InterPro" id="IPR029438">
    <property type="entry name" value="HPS3_C"/>
</dbReference>
<evidence type="ECO:0000256" key="1">
    <source>
        <dbReference type="SAM" id="MobiDB-lite"/>
    </source>
</evidence>
<dbReference type="PANTHER" id="PTHR28633:SF1">
    <property type="entry name" value="BLOC-2 COMPLEX MEMBER HPS3"/>
    <property type="match status" value="1"/>
</dbReference>
<dbReference type="OMA" id="CIPYYKM"/>
<dbReference type="InterPro" id="IPR029437">
    <property type="entry name" value="HPS3_N"/>
</dbReference>
<reference evidence="5" key="1">
    <citation type="submission" date="2025-08" db="UniProtKB">
        <authorList>
            <consortium name="RefSeq"/>
        </authorList>
    </citation>
    <scope>IDENTIFICATION</scope>
</reference>